<accession>A0A8J3SP30</accession>
<sequence>MTGEHEGVGRCEVIQTPGGLQPHRAERLQGPYGTADGAHPRLIQRLMPITSGAAEDLGGHRHVEGDHPVHRQHSDHMHGQNLAQYGIAATFRMILQ</sequence>
<reference evidence="2 3" key="1">
    <citation type="submission" date="2021-01" db="EMBL/GenBank/DDBJ databases">
        <title>Whole genome shotgun sequence of Planobispora siamensis NBRC 107568.</title>
        <authorList>
            <person name="Komaki H."/>
            <person name="Tamura T."/>
        </authorList>
    </citation>
    <scope>NUCLEOTIDE SEQUENCE [LARGE SCALE GENOMIC DNA]</scope>
    <source>
        <strain evidence="2 3">NBRC 107568</strain>
    </source>
</reference>
<keyword evidence="3" id="KW-1185">Reference proteome</keyword>
<evidence type="ECO:0000313" key="3">
    <source>
        <dbReference type="Proteomes" id="UP000619788"/>
    </source>
</evidence>
<dbReference type="AlphaFoldDB" id="A0A8J3SP30"/>
<feature type="compositionally biased region" description="Basic and acidic residues" evidence="1">
    <location>
        <begin position="57"/>
        <end position="76"/>
    </location>
</feature>
<dbReference type="Proteomes" id="UP000619788">
    <property type="component" value="Unassembled WGS sequence"/>
</dbReference>
<gene>
    <name evidence="2" type="ORF">Psi01_74090</name>
</gene>
<comment type="caution">
    <text evidence="2">The sequence shown here is derived from an EMBL/GenBank/DDBJ whole genome shotgun (WGS) entry which is preliminary data.</text>
</comment>
<protein>
    <submittedName>
        <fullName evidence="2">Uncharacterized protein</fullName>
    </submittedName>
</protein>
<feature type="region of interest" description="Disordered" evidence="1">
    <location>
        <begin position="1"/>
        <end position="37"/>
    </location>
</feature>
<name>A0A8J3SP30_9ACTN</name>
<dbReference type="EMBL" id="BOOJ01000071">
    <property type="protein sequence ID" value="GIH96779.1"/>
    <property type="molecule type" value="Genomic_DNA"/>
</dbReference>
<evidence type="ECO:0000313" key="2">
    <source>
        <dbReference type="EMBL" id="GIH96779.1"/>
    </source>
</evidence>
<proteinExistence type="predicted"/>
<feature type="region of interest" description="Disordered" evidence="1">
    <location>
        <begin position="55"/>
        <end position="76"/>
    </location>
</feature>
<organism evidence="2 3">
    <name type="scientific">Planobispora siamensis</name>
    <dbReference type="NCBI Taxonomy" id="936338"/>
    <lineage>
        <taxon>Bacteria</taxon>
        <taxon>Bacillati</taxon>
        <taxon>Actinomycetota</taxon>
        <taxon>Actinomycetes</taxon>
        <taxon>Streptosporangiales</taxon>
        <taxon>Streptosporangiaceae</taxon>
        <taxon>Planobispora</taxon>
    </lineage>
</organism>
<evidence type="ECO:0000256" key="1">
    <source>
        <dbReference type="SAM" id="MobiDB-lite"/>
    </source>
</evidence>